<dbReference type="AlphaFoldDB" id="A0A0C3D8H9"/>
<dbReference type="HOGENOM" id="CLU_1918318_0_0_1"/>
<keyword evidence="2" id="KW-1185">Reference proteome</keyword>
<reference evidence="2" key="2">
    <citation type="submission" date="2015-01" db="EMBL/GenBank/DDBJ databases">
        <title>Evolutionary Origins and Diversification of the Mycorrhizal Mutualists.</title>
        <authorList>
            <consortium name="DOE Joint Genome Institute"/>
            <consortium name="Mycorrhizal Genomics Consortium"/>
            <person name="Kohler A."/>
            <person name="Kuo A."/>
            <person name="Nagy L.G."/>
            <person name="Floudas D."/>
            <person name="Copeland A."/>
            <person name="Barry K.W."/>
            <person name="Cichocki N."/>
            <person name="Veneault-Fourrey C."/>
            <person name="LaButti K."/>
            <person name="Lindquist E.A."/>
            <person name="Lipzen A."/>
            <person name="Lundell T."/>
            <person name="Morin E."/>
            <person name="Murat C."/>
            <person name="Riley R."/>
            <person name="Ohm R."/>
            <person name="Sun H."/>
            <person name="Tunlid A."/>
            <person name="Henrissat B."/>
            <person name="Grigoriev I.V."/>
            <person name="Hibbett D.S."/>
            <person name="Martin F."/>
        </authorList>
    </citation>
    <scope>NUCLEOTIDE SEQUENCE [LARGE SCALE GENOMIC DNA]</scope>
    <source>
        <strain evidence="2">Foug A</strain>
    </source>
</reference>
<dbReference type="EMBL" id="KN822106">
    <property type="protein sequence ID" value="KIM57060.1"/>
    <property type="molecule type" value="Genomic_DNA"/>
</dbReference>
<evidence type="ECO:0000313" key="1">
    <source>
        <dbReference type="EMBL" id="KIM57060.1"/>
    </source>
</evidence>
<sequence length="132" mass="14279">MQSGISSCCVICHQPEVAQYATCALVFDVSQGHSISGASPVIRSGSKISQLMNMYASKNSLREYIHHSVCVQQAIGSSPSARSKSSFAKSDLGRYSFGPDECNAGTKVASFRMQMAHKQTWQDPIIHISPIP</sequence>
<reference evidence="1 2" key="1">
    <citation type="submission" date="2014-04" db="EMBL/GenBank/DDBJ databases">
        <authorList>
            <consortium name="DOE Joint Genome Institute"/>
            <person name="Kuo A."/>
            <person name="Kohler A."/>
            <person name="Nagy L.G."/>
            <person name="Floudas D."/>
            <person name="Copeland A."/>
            <person name="Barry K.W."/>
            <person name="Cichocki N."/>
            <person name="Veneault-Fourrey C."/>
            <person name="LaButti K."/>
            <person name="Lindquist E.A."/>
            <person name="Lipzen A."/>
            <person name="Lundell T."/>
            <person name="Morin E."/>
            <person name="Murat C."/>
            <person name="Sun H."/>
            <person name="Tunlid A."/>
            <person name="Henrissat B."/>
            <person name="Grigoriev I.V."/>
            <person name="Hibbett D.S."/>
            <person name="Martin F."/>
            <person name="Nordberg H.P."/>
            <person name="Cantor M.N."/>
            <person name="Hua S.X."/>
        </authorList>
    </citation>
    <scope>NUCLEOTIDE SEQUENCE [LARGE SCALE GENOMIC DNA]</scope>
    <source>
        <strain evidence="1 2">Foug A</strain>
    </source>
</reference>
<gene>
    <name evidence="1" type="ORF">SCLCIDRAFT_188989</name>
</gene>
<accession>A0A0C3D8H9</accession>
<organism evidence="1 2">
    <name type="scientific">Scleroderma citrinum Foug A</name>
    <dbReference type="NCBI Taxonomy" id="1036808"/>
    <lineage>
        <taxon>Eukaryota</taxon>
        <taxon>Fungi</taxon>
        <taxon>Dikarya</taxon>
        <taxon>Basidiomycota</taxon>
        <taxon>Agaricomycotina</taxon>
        <taxon>Agaricomycetes</taxon>
        <taxon>Agaricomycetidae</taxon>
        <taxon>Boletales</taxon>
        <taxon>Sclerodermatineae</taxon>
        <taxon>Sclerodermataceae</taxon>
        <taxon>Scleroderma</taxon>
    </lineage>
</organism>
<dbReference type="InParanoid" id="A0A0C3D8H9"/>
<name>A0A0C3D8H9_9AGAM</name>
<proteinExistence type="predicted"/>
<dbReference type="Proteomes" id="UP000053989">
    <property type="component" value="Unassembled WGS sequence"/>
</dbReference>
<protein>
    <submittedName>
        <fullName evidence="1">Uncharacterized protein</fullName>
    </submittedName>
</protein>
<evidence type="ECO:0000313" key="2">
    <source>
        <dbReference type="Proteomes" id="UP000053989"/>
    </source>
</evidence>